<dbReference type="SUPFAM" id="SSF82282">
    <property type="entry name" value="Homocysteine S-methyltransferase"/>
    <property type="match status" value="1"/>
</dbReference>
<sequence>MPTMTGPILVLDGGLGTTLEEKYQAKFSSATSPLWSSHLLISDPATLSSCQSAFAQAGADILLSATYQVSVEGFSRTKTPEHPDGLPRDKIPKYLQKAIEIGGGAKNDDGQLALSIGPYGATMVPSTEYSGIYDEDHDNEEKLLRWHKERFDLFRSPQDLTQRVDIVALETLPRTDEIRAVRKLGIGKKFWISVLYPNGKAMPDGTTPDDAVRAMLRPEQGSEVPWGVGVNCTKIQDIPSIVRSYEQAIAQMIENGEAREWPSLVLYPDGTNGGWYDAVAQTWKMPENPPDVPWEQQLLAVIKETGDRAPWRRIIAGGCCKVNDSDIEKLRACVSRN</sequence>
<feature type="binding site" evidence="3">
    <location>
        <position position="232"/>
    </location>
    <ligand>
        <name>Zn(2+)</name>
        <dbReference type="ChEBI" id="CHEBI:29105"/>
    </ligand>
</feature>
<keyword evidence="3" id="KW-0479">Metal-binding</keyword>
<dbReference type="PANTHER" id="PTHR11103">
    <property type="entry name" value="SLR1189 PROTEIN"/>
    <property type="match status" value="1"/>
</dbReference>
<dbReference type="GO" id="GO:0008168">
    <property type="term" value="F:methyltransferase activity"/>
    <property type="evidence" value="ECO:0007669"/>
    <property type="project" value="UniProtKB-UniRule"/>
</dbReference>
<feature type="binding site" evidence="3">
    <location>
        <position position="320"/>
    </location>
    <ligand>
        <name>Zn(2+)</name>
        <dbReference type="ChEBI" id="CHEBI:29105"/>
    </ligand>
</feature>
<keyword evidence="6" id="KW-1185">Reference proteome</keyword>
<evidence type="ECO:0000313" key="6">
    <source>
        <dbReference type="Proteomes" id="UP001201980"/>
    </source>
</evidence>
<proteinExistence type="predicted"/>
<evidence type="ECO:0000256" key="3">
    <source>
        <dbReference type="PROSITE-ProRule" id="PRU00333"/>
    </source>
</evidence>
<evidence type="ECO:0000256" key="2">
    <source>
        <dbReference type="ARBA" id="ARBA00022679"/>
    </source>
</evidence>
<dbReference type="PANTHER" id="PTHR11103:SF10">
    <property type="entry name" value="HOMOCYSTEINE S-METHYLTRANSFERASE 1-RELATED"/>
    <property type="match status" value="1"/>
</dbReference>
<dbReference type="Gene3D" id="3.20.20.330">
    <property type="entry name" value="Homocysteine-binding-like domain"/>
    <property type="match status" value="1"/>
</dbReference>
<dbReference type="InterPro" id="IPR003726">
    <property type="entry name" value="HCY_dom"/>
</dbReference>
<comment type="cofactor">
    <cofactor evidence="3">
        <name>Zn(2+)</name>
        <dbReference type="ChEBI" id="CHEBI:29105"/>
    </cofactor>
</comment>
<protein>
    <submittedName>
        <fullName evidence="5">Homocysteine S-methyltransferase YbgG</fullName>
    </submittedName>
</protein>
<dbReference type="Proteomes" id="UP001201980">
    <property type="component" value="Unassembled WGS sequence"/>
</dbReference>
<dbReference type="AlphaFoldDB" id="A0AAD5RN59"/>
<feature type="domain" description="Hcy-binding" evidence="4">
    <location>
        <begin position="1"/>
        <end position="334"/>
    </location>
</feature>
<dbReference type="InterPro" id="IPR036589">
    <property type="entry name" value="HCY_dom_sf"/>
</dbReference>
<evidence type="ECO:0000256" key="1">
    <source>
        <dbReference type="ARBA" id="ARBA00022603"/>
    </source>
</evidence>
<evidence type="ECO:0000259" key="4">
    <source>
        <dbReference type="PROSITE" id="PS50970"/>
    </source>
</evidence>
<evidence type="ECO:0000313" key="5">
    <source>
        <dbReference type="EMBL" id="KAJ2899555.1"/>
    </source>
</evidence>
<comment type="caution">
    <text evidence="5">The sequence shown here is derived from an EMBL/GenBank/DDBJ whole genome shotgun (WGS) entry which is preliminary data.</text>
</comment>
<reference evidence="5" key="1">
    <citation type="submission" date="2022-07" db="EMBL/GenBank/DDBJ databases">
        <title>Draft genome sequence of Zalerion maritima ATCC 34329, a (micro)plastics degrading marine fungus.</title>
        <authorList>
            <person name="Paco A."/>
            <person name="Goncalves M.F.M."/>
            <person name="Rocha-Santos T.A.P."/>
            <person name="Alves A."/>
        </authorList>
    </citation>
    <scope>NUCLEOTIDE SEQUENCE</scope>
    <source>
        <strain evidence="5">ATCC 34329</strain>
    </source>
</reference>
<feature type="binding site" evidence="3">
    <location>
        <position position="319"/>
    </location>
    <ligand>
        <name>Zn(2+)</name>
        <dbReference type="ChEBI" id="CHEBI:29105"/>
    </ligand>
</feature>
<organism evidence="5 6">
    <name type="scientific">Zalerion maritima</name>
    <dbReference type="NCBI Taxonomy" id="339359"/>
    <lineage>
        <taxon>Eukaryota</taxon>
        <taxon>Fungi</taxon>
        <taxon>Dikarya</taxon>
        <taxon>Ascomycota</taxon>
        <taxon>Pezizomycotina</taxon>
        <taxon>Sordariomycetes</taxon>
        <taxon>Lulworthiomycetidae</taxon>
        <taxon>Lulworthiales</taxon>
        <taxon>Lulworthiaceae</taxon>
        <taxon>Zalerion</taxon>
    </lineage>
</organism>
<name>A0AAD5RN59_9PEZI</name>
<gene>
    <name evidence="5" type="ORF">MKZ38_002988</name>
</gene>
<dbReference type="GO" id="GO:0032259">
    <property type="term" value="P:methylation"/>
    <property type="evidence" value="ECO:0007669"/>
    <property type="project" value="UniProtKB-KW"/>
</dbReference>
<dbReference type="GO" id="GO:0046872">
    <property type="term" value="F:metal ion binding"/>
    <property type="evidence" value="ECO:0007669"/>
    <property type="project" value="UniProtKB-KW"/>
</dbReference>
<keyword evidence="2 3" id="KW-0808">Transferase</keyword>
<accession>A0AAD5RN59</accession>
<keyword evidence="3" id="KW-0862">Zinc</keyword>
<dbReference type="EMBL" id="JAKWBI020000194">
    <property type="protein sequence ID" value="KAJ2899555.1"/>
    <property type="molecule type" value="Genomic_DNA"/>
</dbReference>
<dbReference type="Pfam" id="PF02574">
    <property type="entry name" value="S-methyl_trans"/>
    <property type="match status" value="1"/>
</dbReference>
<keyword evidence="1 3" id="KW-0489">Methyltransferase</keyword>
<dbReference type="PROSITE" id="PS50970">
    <property type="entry name" value="HCY"/>
    <property type="match status" value="1"/>
</dbReference>